<dbReference type="Gene3D" id="3.30.70.100">
    <property type="match status" value="1"/>
</dbReference>
<dbReference type="KEGG" id="dpd:Deipe_3867"/>
<keyword evidence="3" id="KW-0614">Plasmid</keyword>
<dbReference type="InterPro" id="IPR036163">
    <property type="entry name" value="HMA_dom_sf"/>
</dbReference>
<dbReference type="CDD" id="cd00371">
    <property type="entry name" value="HMA"/>
    <property type="match status" value="1"/>
</dbReference>
<name>L0A7X3_DEIPD</name>
<dbReference type="RefSeq" id="WP_015231184.1">
    <property type="nucleotide sequence ID" value="NC_019789.1"/>
</dbReference>
<feature type="compositionally biased region" description="Polar residues" evidence="1">
    <location>
        <begin position="97"/>
        <end position="111"/>
    </location>
</feature>
<dbReference type="OrthoDB" id="9813965at2"/>
<dbReference type="PROSITE" id="PS50846">
    <property type="entry name" value="HMA_2"/>
    <property type="match status" value="1"/>
</dbReference>
<feature type="region of interest" description="Disordered" evidence="1">
    <location>
        <begin position="69"/>
        <end position="111"/>
    </location>
</feature>
<evidence type="ECO:0000256" key="1">
    <source>
        <dbReference type="SAM" id="MobiDB-lite"/>
    </source>
</evidence>
<evidence type="ECO:0000259" key="2">
    <source>
        <dbReference type="PROSITE" id="PS50846"/>
    </source>
</evidence>
<reference evidence="4" key="1">
    <citation type="submission" date="2012-03" db="EMBL/GenBank/DDBJ databases">
        <title>Complete sequence of plasmid 1 of Deinococcus peraridilitoris DSM 19664.</title>
        <authorList>
            <person name="Lucas S."/>
            <person name="Copeland A."/>
            <person name="Lapidus A."/>
            <person name="Glavina del Rio T."/>
            <person name="Dalin E."/>
            <person name="Tice H."/>
            <person name="Bruce D."/>
            <person name="Goodwin L."/>
            <person name="Pitluck S."/>
            <person name="Peters L."/>
            <person name="Mikhailova N."/>
            <person name="Lu M."/>
            <person name="Kyrpides N."/>
            <person name="Mavromatis K."/>
            <person name="Ivanova N."/>
            <person name="Brettin T."/>
            <person name="Detter J.C."/>
            <person name="Han C."/>
            <person name="Larimer F."/>
            <person name="Land M."/>
            <person name="Hauser L."/>
            <person name="Markowitz V."/>
            <person name="Cheng J.-F."/>
            <person name="Hugenholtz P."/>
            <person name="Woyke T."/>
            <person name="Wu D."/>
            <person name="Pukall R."/>
            <person name="Steenblock K."/>
            <person name="Brambilla E."/>
            <person name="Klenk H.-P."/>
            <person name="Eisen J.A."/>
        </authorList>
    </citation>
    <scope>NUCLEOTIDE SEQUENCE [LARGE SCALE GENOMIC DNA]</scope>
    <source>
        <strain evidence="4">DSM 19664 / LMG 22246 / CIP 109416 / KR-200</strain>
        <plasmid evidence="4">Plasmid pDEIPE01</plasmid>
    </source>
</reference>
<keyword evidence="4" id="KW-1185">Reference proteome</keyword>
<gene>
    <name evidence="3" type="ordered locus">Deipe_3867</name>
</gene>
<evidence type="ECO:0000313" key="4">
    <source>
        <dbReference type="Proteomes" id="UP000010467"/>
    </source>
</evidence>
<evidence type="ECO:0000313" key="3">
    <source>
        <dbReference type="EMBL" id="AFZ69282.1"/>
    </source>
</evidence>
<dbReference type="InterPro" id="IPR006121">
    <property type="entry name" value="HMA_dom"/>
</dbReference>
<dbReference type="EMBL" id="CP003383">
    <property type="protein sequence ID" value="AFZ69282.1"/>
    <property type="molecule type" value="Genomic_DNA"/>
</dbReference>
<proteinExistence type="predicted"/>
<geneLocation type="plasmid" evidence="3 4">
    <name>pDEIPE01</name>
</geneLocation>
<accession>L0A7X3</accession>
<dbReference type="GO" id="GO:0046872">
    <property type="term" value="F:metal ion binding"/>
    <property type="evidence" value="ECO:0007669"/>
    <property type="project" value="InterPro"/>
</dbReference>
<dbReference type="HOGENOM" id="CLU_2154231_0_0_0"/>
<dbReference type="SUPFAM" id="SSF55008">
    <property type="entry name" value="HMA, heavy metal-associated domain"/>
    <property type="match status" value="1"/>
</dbReference>
<dbReference type="PATRIC" id="fig|937777.3.peg.3879"/>
<sequence length="111" mass="12412">MSEKLTFNITGEQTIHCAGCVQRIDTALHRLPGVEKVFANTQTQQVNVTHDPTQATPEDVRERLERMGYDVTQERSTWPPPPAPTGTHEPTNRTRSRISTTPRNCNSRSAG</sequence>
<dbReference type="Proteomes" id="UP000010467">
    <property type="component" value="Plasmid pDEIPE01"/>
</dbReference>
<organism evidence="3 4">
    <name type="scientific">Deinococcus peraridilitoris (strain DSM 19664 / LMG 22246 / CIP 109416 / KR-200)</name>
    <dbReference type="NCBI Taxonomy" id="937777"/>
    <lineage>
        <taxon>Bacteria</taxon>
        <taxon>Thermotogati</taxon>
        <taxon>Deinococcota</taxon>
        <taxon>Deinococci</taxon>
        <taxon>Deinococcales</taxon>
        <taxon>Deinococcaceae</taxon>
        <taxon>Deinococcus</taxon>
    </lineage>
</organism>
<protein>
    <submittedName>
        <fullName evidence="3">Copper chaperone</fullName>
    </submittedName>
</protein>
<feature type="domain" description="HMA" evidence="2">
    <location>
        <begin position="3"/>
        <end position="72"/>
    </location>
</feature>
<dbReference type="AlphaFoldDB" id="L0A7X3"/>
<dbReference type="Pfam" id="PF00403">
    <property type="entry name" value="HMA"/>
    <property type="match status" value="1"/>
</dbReference>